<reference evidence="3" key="1">
    <citation type="submission" date="2017-05" db="EMBL/GenBank/DDBJ databases">
        <authorList>
            <person name="Macchi M."/>
            <person name="Festa S."/>
            <person name="Coppotelli B.M."/>
            <person name="Morelli I.S."/>
        </authorList>
    </citation>
    <scope>NUCLEOTIDE SEQUENCE [LARGE SCALE GENOMIC DNA]</scope>
    <source>
        <strain evidence="3">I</strain>
    </source>
</reference>
<name>A0A211ZL70_9PROT</name>
<comment type="caution">
    <text evidence="2">The sequence shown here is derived from an EMBL/GenBank/DDBJ whole genome shotgun (WGS) entry which is preliminary data.</text>
</comment>
<proteinExistence type="predicted"/>
<dbReference type="Proteomes" id="UP000196655">
    <property type="component" value="Unassembled WGS sequence"/>
</dbReference>
<dbReference type="AlphaFoldDB" id="A0A211ZL70"/>
<gene>
    <name evidence="2" type="ORF">BWR60_16490</name>
</gene>
<evidence type="ECO:0000313" key="3">
    <source>
        <dbReference type="Proteomes" id="UP000196655"/>
    </source>
</evidence>
<keyword evidence="3" id="KW-1185">Reference proteome</keyword>
<feature type="domain" description="YjiS-like" evidence="1">
    <location>
        <begin position="24"/>
        <end position="60"/>
    </location>
</feature>
<dbReference type="EMBL" id="NHON01000029">
    <property type="protein sequence ID" value="OWJ66022.1"/>
    <property type="molecule type" value="Genomic_DNA"/>
</dbReference>
<accession>A0A211ZL70</accession>
<dbReference type="OrthoDB" id="8096613at2"/>
<sequence length="70" mass="8018">MSATGIPLTATRDAIAARGVVLRLVDRLLDWQDRERQRRHLSSLDDHILADVGLSHGDVEEEIRKPFWRS</sequence>
<dbReference type="Pfam" id="PF06568">
    <property type="entry name" value="YjiS-like"/>
    <property type="match status" value="1"/>
</dbReference>
<protein>
    <recommendedName>
        <fullName evidence="1">YjiS-like domain-containing protein</fullName>
    </recommendedName>
</protein>
<dbReference type="RefSeq" id="WP_088152118.1">
    <property type="nucleotide sequence ID" value="NZ_NHON01000029.1"/>
</dbReference>
<dbReference type="InterPro" id="IPR009506">
    <property type="entry name" value="YjiS-like"/>
</dbReference>
<evidence type="ECO:0000313" key="2">
    <source>
        <dbReference type="EMBL" id="OWJ66022.1"/>
    </source>
</evidence>
<organism evidence="2 3">
    <name type="scientific">Inquilinus limosus</name>
    <dbReference type="NCBI Taxonomy" id="171674"/>
    <lineage>
        <taxon>Bacteria</taxon>
        <taxon>Pseudomonadati</taxon>
        <taxon>Pseudomonadota</taxon>
        <taxon>Alphaproteobacteria</taxon>
        <taxon>Rhodospirillales</taxon>
        <taxon>Rhodospirillaceae</taxon>
        <taxon>Inquilinus</taxon>
    </lineage>
</organism>
<evidence type="ECO:0000259" key="1">
    <source>
        <dbReference type="Pfam" id="PF06568"/>
    </source>
</evidence>